<evidence type="ECO:0000313" key="2">
    <source>
        <dbReference type="EMBL" id="MFF3671574.1"/>
    </source>
</evidence>
<name>A0ABW6T2S1_9ACTN</name>
<comment type="caution">
    <text evidence="2">The sequence shown here is derived from an EMBL/GenBank/DDBJ whole genome shotgun (WGS) entry which is preliminary data.</text>
</comment>
<dbReference type="EMBL" id="JBIASD010000049">
    <property type="protein sequence ID" value="MFF3671574.1"/>
    <property type="molecule type" value="Genomic_DNA"/>
</dbReference>
<protein>
    <submittedName>
        <fullName evidence="2">Uncharacterized protein</fullName>
    </submittedName>
</protein>
<evidence type="ECO:0000256" key="1">
    <source>
        <dbReference type="SAM" id="Phobius"/>
    </source>
</evidence>
<accession>A0ABW6T2S1</accession>
<keyword evidence="1" id="KW-0472">Membrane</keyword>
<keyword evidence="1" id="KW-0812">Transmembrane</keyword>
<reference evidence="2 3" key="1">
    <citation type="submission" date="2024-10" db="EMBL/GenBank/DDBJ databases">
        <title>The Natural Products Discovery Center: Release of the First 8490 Sequenced Strains for Exploring Actinobacteria Biosynthetic Diversity.</title>
        <authorList>
            <person name="Kalkreuter E."/>
            <person name="Kautsar S.A."/>
            <person name="Yang D."/>
            <person name="Bader C.D."/>
            <person name="Teijaro C.N."/>
            <person name="Fluegel L."/>
            <person name="Davis C.M."/>
            <person name="Simpson J.R."/>
            <person name="Lauterbach L."/>
            <person name="Steele A.D."/>
            <person name="Gui C."/>
            <person name="Meng S."/>
            <person name="Li G."/>
            <person name="Viehrig K."/>
            <person name="Ye F."/>
            <person name="Su P."/>
            <person name="Kiefer A.F."/>
            <person name="Nichols A."/>
            <person name="Cepeda A.J."/>
            <person name="Yan W."/>
            <person name="Fan B."/>
            <person name="Jiang Y."/>
            <person name="Adhikari A."/>
            <person name="Zheng C.-J."/>
            <person name="Schuster L."/>
            <person name="Cowan T.M."/>
            <person name="Smanski M.J."/>
            <person name="Chevrette M.G."/>
            <person name="De Carvalho L.P.S."/>
            <person name="Shen B."/>
        </authorList>
    </citation>
    <scope>NUCLEOTIDE SEQUENCE [LARGE SCALE GENOMIC DNA]</scope>
    <source>
        <strain evidence="2 3">NPDC002173</strain>
    </source>
</reference>
<keyword evidence="3" id="KW-1185">Reference proteome</keyword>
<dbReference type="Proteomes" id="UP001602013">
    <property type="component" value="Unassembled WGS sequence"/>
</dbReference>
<organism evidence="2 3">
    <name type="scientific">Microtetraspora malaysiensis</name>
    <dbReference type="NCBI Taxonomy" id="161358"/>
    <lineage>
        <taxon>Bacteria</taxon>
        <taxon>Bacillati</taxon>
        <taxon>Actinomycetota</taxon>
        <taxon>Actinomycetes</taxon>
        <taxon>Streptosporangiales</taxon>
        <taxon>Streptosporangiaceae</taxon>
        <taxon>Microtetraspora</taxon>
    </lineage>
</organism>
<gene>
    <name evidence="2" type="ORF">ACFYXI_38925</name>
</gene>
<proteinExistence type="predicted"/>
<dbReference type="RefSeq" id="WP_281196276.1">
    <property type="nucleotide sequence ID" value="NZ_BBYJ01000023.1"/>
</dbReference>
<sequence length="41" mass="4580">MSDLDPVEFTLIGTILLVIVTLTVALVVLTVRVAIWGRRER</sequence>
<evidence type="ECO:0000313" key="3">
    <source>
        <dbReference type="Proteomes" id="UP001602013"/>
    </source>
</evidence>
<feature type="transmembrane region" description="Helical" evidence="1">
    <location>
        <begin position="12"/>
        <end position="35"/>
    </location>
</feature>
<keyword evidence="1" id="KW-1133">Transmembrane helix</keyword>